<evidence type="ECO:0008006" key="3">
    <source>
        <dbReference type="Google" id="ProtNLM"/>
    </source>
</evidence>
<evidence type="ECO:0000313" key="2">
    <source>
        <dbReference type="Proteomes" id="UP000196877"/>
    </source>
</evidence>
<gene>
    <name evidence="1" type="ORF">S101395_02796</name>
</gene>
<name>A0ABN5AF21_9BACI</name>
<accession>A0ABN5AF21</accession>
<organism evidence="1 2">
    <name type="scientific">Bacillus sonorensis</name>
    <dbReference type="NCBI Taxonomy" id="119858"/>
    <lineage>
        <taxon>Bacteria</taxon>
        <taxon>Bacillati</taxon>
        <taxon>Bacillota</taxon>
        <taxon>Bacilli</taxon>
        <taxon>Bacillales</taxon>
        <taxon>Bacillaceae</taxon>
        <taxon>Bacillus</taxon>
    </lineage>
</organism>
<sequence length="74" mass="8193">MIRIAVSNEVKKAAESGEFQSFISSKIDSLIEEGFGDEGRLLYGFKERVSQTVSNEVGKRIANNLNISVELKSQ</sequence>
<reference evidence="1 2" key="1">
    <citation type="submission" date="2017-06" db="EMBL/GenBank/DDBJ databases">
        <title>Genome sequence of Bacillus sonorensis strain SRCM101395.</title>
        <authorList>
            <person name="Cho S.H."/>
        </authorList>
    </citation>
    <scope>NUCLEOTIDE SEQUENCE [LARGE SCALE GENOMIC DNA]</scope>
    <source>
        <strain evidence="1 2">SRCM101395</strain>
    </source>
</reference>
<protein>
    <recommendedName>
        <fullName evidence="3">Trigger factor</fullName>
    </recommendedName>
</protein>
<evidence type="ECO:0000313" key="1">
    <source>
        <dbReference type="EMBL" id="ASB89303.1"/>
    </source>
</evidence>
<keyword evidence="2" id="KW-1185">Reference proteome</keyword>
<dbReference type="EMBL" id="CP021920">
    <property type="protein sequence ID" value="ASB89303.1"/>
    <property type="molecule type" value="Genomic_DNA"/>
</dbReference>
<dbReference type="Proteomes" id="UP000196877">
    <property type="component" value="Chromosome"/>
</dbReference>
<dbReference type="RefSeq" id="WP_338132619.1">
    <property type="nucleotide sequence ID" value="NZ_CP021920.1"/>
</dbReference>
<proteinExistence type="predicted"/>